<dbReference type="GO" id="GO:0048316">
    <property type="term" value="P:seed development"/>
    <property type="evidence" value="ECO:0007669"/>
    <property type="project" value="TreeGrafter"/>
</dbReference>
<dbReference type="EMBL" id="OOIL02000714">
    <property type="protein sequence ID" value="VFQ68713.1"/>
    <property type="molecule type" value="Genomic_DNA"/>
</dbReference>
<evidence type="ECO:0000256" key="5">
    <source>
        <dbReference type="ARBA" id="ARBA00022989"/>
    </source>
</evidence>
<feature type="region of interest" description="Disordered" evidence="7">
    <location>
        <begin position="1"/>
        <end position="39"/>
    </location>
</feature>
<name>A0A484KSL0_9ASTE</name>
<feature type="transmembrane region" description="Helical" evidence="8">
    <location>
        <begin position="264"/>
        <end position="282"/>
    </location>
</feature>
<feature type="transmembrane region" description="Helical" evidence="8">
    <location>
        <begin position="507"/>
        <end position="528"/>
    </location>
</feature>
<feature type="transmembrane region" description="Helical" evidence="8">
    <location>
        <begin position="116"/>
        <end position="138"/>
    </location>
</feature>
<evidence type="ECO:0000313" key="9">
    <source>
        <dbReference type="EMBL" id="VFQ68713.1"/>
    </source>
</evidence>
<dbReference type="Pfam" id="PF03169">
    <property type="entry name" value="OPT"/>
    <property type="match status" value="1"/>
</dbReference>
<feature type="transmembrane region" description="Helical" evidence="8">
    <location>
        <begin position="225"/>
        <end position="244"/>
    </location>
</feature>
<feature type="transmembrane region" description="Helical" evidence="8">
    <location>
        <begin position="549"/>
        <end position="576"/>
    </location>
</feature>
<evidence type="ECO:0000256" key="7">
    <source>
        <dbReference type="SAM" id="MobiDB-lite"/>
    </source>
</evidence>
<dbReference type="PANTHER" id="PTHR31645:SF11">
    <property type="entry name" value="METAL-NICOTIANAMINE TRANSPORTER YSL1"/>
    <property type="match status" value="1"/>
</dbReference>
<feature type="transmembrane region" description="Helical" evidence="8">
    <location>
        <begin position="633"/>
        <end position="658"/>
    </location>
</feature>
<evidence type="ECO:0000256" key="8">
    <source>
        <dbReference type="SAM" id="Phobius"/>
    </source>
</evidence>
<keyword evidence="5 8" id="KW-1133">Transmembrane helix</keyword>
<feature type="compositionally biased region" description="Pro residues" evidence="7">
    <location>
        <begin position="29"/>
        <end position="39"/>
    </location>
</feature>
<reference evidence="9 10" key="1">
    <citation type="submission" date="2018-04" db="EMBL/GenBank/DDBJ databases">
        <authorList>
            <person name="Vogel A."/>
        </authorList>
    </citation>
    <scope>NUCLEOTIDE SEQUENCE [LARGE SCALE GENOMIC DNA]</scope>
</reference>
<dbReference type="InterPro" id="IPR045035">
    <property type="entry name" value="YSL-like"/>
</dbReference>
<evidence type="ECO:0000256" key="4">
    <source>
        <dbReference type="ARBA" id="ARBA00022692"/>
    </source>
</evidence>
<feature type="transmembrane region" description="Helical" evidence="8">
    <location>
        <begin position="386"/>
        <end position="409"/>
    </location>
</feature>
<protein>
    <recommendedName>
        <fullName evidence="11">Metal-nicotianamine transporter YSL1</fullName>
    </recommendedName>
</protein>
<comment type="subcellular location">
    <subcellularLocation>
        <location evidence="1">Membrane</location>
        <topology evidence="1">Multi-pass membrane protein</topology>
    </subcellularLocation>
</comment>
<accession>A0A484KSL0</accession>
<keyword evidence="3" id="KW-0813">Transport</keyword>
<sequence length="671" mass="73700">MISQEQHRIVQNKQSAREVEGGDGEQLSLPPPPPREVPTLPPPWNRQITARGVVASAVIGAVFSVIAMKLNLTTGITPNFNVSAALLAFVFVRTWTAVLRRLGVSSPPFTRQENTMIQTCAVACYSIAIGGGLGSYLLGMDKKTYELAGVETEGNNPSSYKRLEIGWMMGYLLLVCFIGLFVLIPLRKILIIDYKLTFPTGMATAVLINGFHAKSDQIGRKQVKGFLKFFSYSFLWGFFQWFYTGKDDCGFSQFPTFGLKAWKQTFFFDFSLTYVGTGMICPHIVNISLLLGAVISWGIMWPIVARLEGVWFPANIPETSMKSLTGYKVFISISLLLGDGLYNFVKILCFTLLSILDRFKKRTNLSDPGMTGDELRKDEIFVRESIPMWVGGIGYLTFAVIAVIFIPMIFPEVKWYWVIIAYAFAPSLAFCNAYGAGLTDFNMAYNYGKLGLFMMAALAGKEHGVLAGLAGCGLIKSIANVSCNLMIDLKTAHLTLTSPRAMFVSQAIGTVIGCVVAPLSFFLFYNAFDVGNPKGEFKAPYALIYRNMAVLSVEGFSALPAHCLQLCYGFFGFAILTNLAKDLSPRRVGNWIPLPMAMAVPFLIGGYFTIDMCLGSAIVVVWHKIKSQKAEVLVPAVASGMICGEGMWILPASILALAKVSPPMCMKFLSS</sequence>
<feature type="transmembrane region" description="Helical" evidence="8">
    <location>
        <begin position="596"/>
        <end position="621"/>
    </location>
</feature>
<dbReference type="GO" id="GO:0005886">
    <property type="term" value="C:plasma membrane"/>
    <property type="evidence" value="ECO:0007669"/>
    <property type="project" value="TreeGrafter"/>
</dbReference>
<feature type="transmembrane region" description="Helical" evidence="8">
    <location>
        <begin position="196"/>
        <end position="213"/>
    </location>
</feature>
<feature type="transmembrane region" description="Helical" evidence="8">
    <location>
        <begin position="415"/>
        <end position="435"/>
    </location>
</feature>
<evidence type="ECO:0000256" key="2">
    <source>
        <dbReference type="ARBA" id="ARBA00010276"/>
    </source>
</evidence>
<evidence type="ECO:0008006" key="11">
    <source>
        <dbReference type="Google" id="ProtNLM"/>
    </source>
</evidence>
<evidence type="ECO:0000256" key="3">
    <source>
        <dbReference type="ARBA" id="ARBA00022448"/>
    </source>
</evidence>
<dbReference type="GO" id="GO:0010039">
    <property type="term" value="P:response to iron ion"/>
    <property type="evidence" value="ECO:0007669"/>
    <property type="project" value="TreeGrafter"/>
</dbReference>
<feature type="transmembrane region" description="Helical" evidence="8">
    <location>
        <begin position="48"/>
        <end position="68"/>
    </location>
</feature>
<evidence type="ECO:0000256" key="6">
    <source>
        <dbReference type="ARBA" id="ARBA00023136"/>
    </source>
</evidence>
<dbReference type="InterPro" id="IPR004813">
    <property type="entry name" value="OPT"/>
</dbReference>
<dbReference type="GO" id="GO:0051980">
    <property type="term" value="F:iron-nicotianamine transmembrane transporter activity"/>
    <property type="evidence" value="ECO:0007669"/>
    <property type="project" value="TreeGrafter"/>
</dbReference>
<organism evidence="9 10">
    <name type="scientific">Cuscuta campestris</name>
    <dbReference type="NCBI Taxonomy" id="132261"/>
    <lineage>
        <taxon>Eukaryota</taxon>
        <taxon>Viridiplantae</taxon>
        <taxon>Streptophyta</taxon>
        <taxon>Embryophyta</taxon>
        <taxon>Tracheophyta</taxon>
        <taxon>Spermatophyta</taxon>
        <taxon>Magnoliopsida</taxon>
        <taxon>eudicotyledons</taxon>
        <taxon>Gunneridae</taxon>
        <taxon>Pentapetalae</taxon>
        <taxon>asterids</taxon>
        <taxon>lamiids</taxon>
        <taxon>Solanales</taxon>
        <taxon>Convolvulaceae</taxon>
        <taxon>Cuscuteae</taxon>
        <taxon>Cuscuta</taxon>
        <taxon>Cuscuta subgen. Grammica</taxon>
        <taxon>Cuscuta sect. Cleistogrammica</taxon>
    </lineage>
</organism>
<feature type="transmembrane region" description="Helical" evidence="8">
    <location>
        <begin position="327"/>
        <end position="356"/>
    </location>
</feature>
<dbReference type="NCBIfam" id="TIGR00728">
    <property type="entry name" value="OPT_sfam"/>
    <property type="match status" value="1"/>
</dbReference>
<feature type="transmembrane region" description="Helical" evidence="8">
    <location>
        <begin position="289"/>
        <end position="307"/>
    </location>
</feature>
<evidence type="ECO:0000256" key="1">
    <source>
        <dbReference type="ARBA" id="ARBA00004141"/>
    </source>
</evidence>
<feature type="transmembrane region" description="Helical" evidence="8">
    <location>
        <begin position="165"/>
        <end position="184"/>
    </location>
</feature>
<feature type="transmembrane region" description="Helical" evidence="8">
    <location>
        <begin position="464"/>
        <end position="487"/>
    </location>
</feature>
<keyword evidence="4 8" id="KW-0812">Transmembrane</keyword>
<gene>
    <name evidence="9" type="ORF">CCAM_LOCUS10489</name>
</gene>
<comment type="similarity">
    <text evidence="2">Belongs to the YSL (TC 2.A.67.2) family.</text>
</comment>
<proteinExistence type="inferred from homology"/>
<dbReference type="Proteomes" id="UP000595140">
    <property type="component" value="Unassembled WGS sequence"/>
</dbReference>
<keyword evidence="10" id="KW-1185">Reference proteome</keyword>
<dbReference type="OrthoDB" id="627262at2759"/>
<dbReference type="GO" id="GO:0035673">
    <property type="term" value="F:oligopeptide transmembrane transporter activity"/>
    <property type="evidence" value="ECO:0007669"/>
    <property type="project" value="InterPro"/>
</dbReference>
<feature type="transmembrane region" description="Helical" evidence="8">
    <location>
        <begin position="80"/>
        <end position="96"/>
    </location>
</feature>
<dbReference type="AlphaFoldDB" id="A0A484KSL0"/>
<keyword evidence="6 8" id="KW-0472">Membrane</keyword>
<dbReference type="PANTHER" id="PTHR31645">
    <property type="entry name" value="OLIGOPEPTIDE TRANSPORTER YGL114W-RELATED"/>
    <property type="match status" value="1"/>
</dbReference>
<evidence type="ECO:0000313" key="10">
    <source>
        <dbReference type="Proteomes" id="UP000595140"/>
    </source>
</evidence>